<keyword evidence="4" id="KW-0539">Nucleus</keyword>
<keyword evidence="7" id="KW-1185">Reference proteome</keyword>
<feature type="domain" description="Replication protein A C-terminal" evidence="5">
    <location>
        <begin position="24"/>
        <end position="109"/>
    </location>
</feature>
<gene>
    <name evidence="6" type="ORF">PXEA_LOCUS32737</name>
</gene>
<dbReference type="OrthoDB" id="25571at2759"/>
<dbReference type="GO" id="GO:0005634">
    <property type="term" value="C:nucleus"/>
    <property type="evidence" value="ECO:0007669"/>
    <property type="project" value="UniProtKB-SubCell"/>
</dbReference>
<dbReference type="GO" id="GO:0003677">
    <property type="term" value="F:DNA binding"/>
    <property type="evidence" value="ECO:0007669"/>
    <property type="project" value="UniProtKB-KW"/>
</dbReference>
<evidence type="ECO:0000256" key="4">
    <source>
        <dbReference type="ARBA" id="ARBA00023242"/>
    </source>
</evidence>
<keyword evidence="3" id="KW-0238">DNA-binding</keyword>
<evidence type="ECO:0000313" key="6">
    <source>
        <dbReference type="EMBL" id="VEL39297.1"/>
    </source>
</evidence>
<evidence type="ECO:0000256" key="1">
    <source>
        <dbReference type="ARBA" id="ARBA00004123"/>
    </source>
</evidence>
<dbReference type="Proteomes" id="UP000784294">
    <property type="component" value="Unassembled WGS sequence"/>
</dbReference>
<proteinExistence type="inferred from homology"/>
<reference evidence="6" key="1">
    <citation type="submission" date="2018-11" db="EMBL/GenBank/DDBJ databases">
        <authorList>
            <consortium name="Pathogen Informatics"/>
        </authorList>
    </citation>
    <scope>NUCLEOTIDE SEQUENCE</scope>
</reference>
<evidence type="ECO:0000259" key="5">
    <source>
        <dbReference type="Pfam" id="PF08784"/>
    </source>
</evidence>
<sequence>MTDLNEISQHILEVIYARMLHLKTTTASNSISSSFKSGGKPMDSQLTNMGGMNVLQNQIINVVRAYPGERGISVAQICDKLRGVSERQIRDDLDFLSAEGHVYSTVDDDHFRATEL</sequence>
<evidence type="ECO:0000256" key="3">
    <source>
        <dbReference type="ARBA" id="ARBA00023125"/>
    </source>
</evidence>
<dbReference type="SUPFAM" id="SSF46785">
    <property type="entry name" value="Winged helix' DNA-binding domain"/>
    <property type="match status" value="1"/>
</dbReference>
<dbReference type="FunFam" id="1.10.10.10:FF:000168">
    <property type="entry name" value="Replication protein A 32 kDa subunit"/>
    <property type="match status" value="1"/>
</dbReference>
<name>A0A3S5B877_9PLAT</name>
<dbReference type="InterPro" id="IPR036390">
    <property type="entry name" value="WH_DNA-bd_sf"/>
</dbReference>
<organism evidence="6 7">
    <name type="scientific">Protopolystoma xenopodis</name>
    <dbReference type="NCBI Taxonomy" id="117903"/>
    <lineage>
        <taxon>Eukaryota</taxon>
        <taxon>Metazoa</taxon>
        <taxon>Spiralia</taxon>
        <taxon>Lophotrochozoa</taxon>
        <taxon>Platyhelminthes</taxon>
        <taxon>Monogenea</taxon>
        <taxon>Polyopisthocotylea</taxon>
        <taxon>Polystomatidea</taxon>
        <taxon>Polystomatidae</taxon>
        <taxon>Protopolystoma</taxon>
    </lineage>
</organism>
<dbReference type="Pfam" id="PF08784">
    <property type="entry name" value="RPA_C"/>
    <property type="match status" value="1"/>
</dbReference>
<accession>A0A3S5B877</accession>
<dbReference type="InterPro" id="IPR014892">
    <property type="entry name" value="RPA_C"/>
</dbReference>
<dbReference type="EMBL" id="CAAALY010260745">
    <property type="protein sequence ID" value="VEL39297.1"/>
    <property type="molecule type" value="Genomic_DNA"/>
</dbReference>
<comment type="caution">
    <text evidence="6">The sequence shown here is derived from an EMBL/GenBank/DDBJ whole genome shotgun (WGS) entry which is preliminary data.</text>
</comment>
<comment type="subcellular location">
    <subcellularLocation>
        <location evidence="1">Nucleus</location>
    </subcellularLocation>
</comment>
<dbReference type="InterPro" id="IPR036388">
    <property type="entry name" value="WH-like_DNA-bd_sf"/>
</dbReference>
<comment type="similarity">
    <text evidence="2">Belongs to the replication factor A protein 2 family.</text>
</comment>
<protein>
    <recommendedName>
        <fullName evidence="5">Replication protein A C-terminal domain-containing protein</fullName>
    </recommendedName>
</protein>
<evidence type="ECO:0000256" key="2">
    <source>
        <dbReference type="ARBA" id="ARBA00007815"/>
    </source>
</evidence>
<dbReference type="Gene3D" id="1.10.10.10">
    <property type="entry name" value="Winged helix-like DNA-binding domain superfamily/Winged helix DNA-binding domain"/>
    <property type="match status" value="1"/>
</dbReference>
<dbReference type="AlphaFoldDB" id="A0A3S5B877"/>
<evidence type="ECO:0000313" key="7">
    <source>
        <dbReference type="Proteomes" id="UP000784294"/>
    </source>
</evidence>